<evidence type="ECO:0000313" key="3">
    <source>
        <dbReference type="EMBL" id="CAI0458792.1"/>
    </source>
</evidence>
<dbReference type="InterPro" id="IPR011992">
    <property type="entry name" value="EF-hand-dom_pair"/>
</dbReference>
<dbReference type="AlphaFoldDB" id="A0AAV0R7Z5"/>
<evidence type="ECO:0000259" key="2">
    <source>
        <dbReference type="PROSITE" id="PS50222"/>
    </source>
</evidence>
<dbReference type="EMBL" id="CAMGYJ010000010">
    <property type="protein sequence ID" value="CAI0552684.1"/>
    <property type="molecule type" value="Genomic_DNA"/>
</dbReference>
<comment type="caution">
    <text evidence="4">The sequence shown here is derived from an EMBL/GenBank/DDBJ whole genome shotgun (WGS) entry which is preliminary data.</text>
</comment>
<keyword evidence="1" id="KW-0106">Calcium</keyword>
<dbReference type="GO" id="GO:0005509">
    <property type="term" value="F:calcium ion binding"/>
    <property type="evidence" value="ECO:0007669"/>
    <property type="project" value="InterPro"/>
</dbReference>
<gene>
    <name evidence="3" type="ORF">LITE_LOCUS33694</name>
    <name evidence="4" type="ORF">LITE_LOCUS46546</name>
</gene>
<dbReference type="PROSITE" id="PS00018">
    <property type="entry name" value="EF_HAND_1"/>
    <property type="match status" value="1"/>
</dbReference>
<protein>
    <recommendedName>
        <fullName evidence="2">EF-hand domain-containing protein</fullName>
    </recommendedName>
</protein>
<sequence length="50" mass="5408">MAKMGHPLSYKELSEMMCQADTNGDGVLSFQEFANILARSAADFLGLAVK</sequence>
<proteinExistence type="predicted"/>
<dbReference type="Gene3D" id="1.10.238.10">
    <property type="entry name" value="EF-hand"/>
    <property type="match status" value="1"/>
</dbReference>
<reference evidence="4" key="1">
    <citation type="submission" date="2022-08" db="EMBL/GenBank/DDBJ databases">
        <authorList>
            <person name="Gutierrez-Valencia J."/>
        </authorList>
    </citation>
    <scope>NUCLEOTIDE SEQUENCE</scope>
</reference>
<dbReference type="Proteomes" id="UP001154282">
    <property type="component" value="Unassembled WGS sequence"/>
</dbReference>
<evidence type="ECO:0000313" key="5">
    <source>
        <dbReference type="Proteomes" id="UP001154282"/>
    </source>
</evidence>
<evidence type="ECO:0000256" key="1">
    <source>
        <dbReference type="ARBA" id="ARBA00022837"/>
    </source>
</evidence>
<dbReference type="Pfam" id="PF00036">
    <property type="entry name" value="EF-hand_1"/>
    <property type="match status" value="1"/>
</dbReference>
<dbReference type="EMBL" id="CAMGYJ010000008">
    <property type="protein sequence ID" value="CAI0458792.1"/>
    <property type="molecule type" value="Genomic_DNA"/>
</dbReference>
<dbReference type="SMART" id="SM00054">
    <property type="entry name" value="EFh"/>
    <property type="match status" value="1"/>
</dbReference>
<dbReference type="PROSITE" id="PS50222">
    <property type="entry name" value="EF_HAND_2"/>
    <property type="match status" value="1"/>
</dbReference>
<evidence type="ECO:0000313" key="4">
    <source>
        <dbReference type="EMBL" id="CAI0552684.1"/>
    </source>
</evidence>
<accession>A0AAV0R7Z5</accession>
<name>A0AAV0R7Z5_9ROSI</name>
<dbReference type="InterPro" id="IPR018247">
    <property type="entry name" value="EF_Hand_1_Ca_BS"/>
</dbReference>
<feature type="domain" description="EF-hand" evidence="2">
    <location>
        <begin position="8"/>
        <end position="43"/>
    </location>
</feature>
<dbReference type="SUPFAM" id="SSF47473">
    <property type="entry name" value="EF-hand"/>
    <property type="match status" value="1"/>
</dbReference>
<dbReference type="InterPro" id="IPR002048">
    <property type="entry name" value="EF_hand_dom"/>
</dbReference>
<keyword evidence="5" id="KW-1185">Reference proteome</keyword>
<organism evidence="4 5">
    <name type="scientific">Linum tenue</name>
    <dbReference type="NCBI Taxonomy" id="586396"/>
    <lineage>
        <taxon>Eukaryota</taxon>
        <taxon>Viridiplantae</taxon>
        <taxon>Streptophyta</taxon>
        <taxon>Embryophyta</taxon>
        <taxon>Tracheophyta</taxon>
        <taxon>Spermatophyta</taxon>
        <taxon>Magnoliopsida</taxon>
        <taxon>eudicotyledons</taxon>
        <taxon>Gunneridae</taxon>
        <taxon>Pentapetalae</taxon>
        <taxon>rosids</taxon>
        <taxon>fabids</taxon>
        <taxon>Malpighiales</taxon>
        <taxon>Linaceae</taxon>
        <taxon>Linum</taxon>
    </lineage>
</organism>